<dbReference type="EMBL" id="CP048877">
    <property type="protein sequence ID" value="QIJ72428.1"/>
    <property type="molecule type" value="Genomic_DNA"/>
</dbReference>
<dbReference type="KEGG" id="tav:G4V39_09165"/>
<dbReference type="RefSeq" id="WP_166032645.1">
    <property type="nucleotide sequence ID" value="NZ_CP048877.1"/>
</dbReference>
<accession>A0A6G7PYA4</accession>
<gene>
    <name evidence="1" type="ORF">G4V39_09165</name>
</gene>
<evidence type="ECO:0000313" key="1">
    <source>
        <dbReference type="EMBL" id="QIJ72428.1"/>
    </source>
</evidence>
<keyword evidence="2" id="KW-1185">Reference proteome</keyword>
<evidence type="ECO:0000313" key="2">
    <source>
        <dbReference type="Proteomes" id="UP000502179"/>
    </source>
</evidence>
<dbReference type="AlphaFoldDB" id="A0A6G7PYA4"/>
<dbReference type="Proteomes" id="UP000502179">
    <property type="component" value="Chromosome"/>
</dbReference>
<organism evidence="1 2">
    <name type="scientific">Thermosulfuriphilus ammonigenes</name>
    <dbReference type="NCBI Taxonomy" id="1936021"/>
    <lineage>
        <taxon>Bacteria</taxon>
        <taxon>Pseudomonadati</taxon>
        <taxon>Thermodesulfobacteriota</taxon>
        <taxon>Thermodesulfobacteria</taxon>
        <taxon>Thermodesulfobacteriales</taxon>
        <taxon>Thermodesulfobacteriaceae</taxon>
        <taxon>Thermosulfuriphilus</taxon>
    </lineage>
</organism>
<reference evidence="1 2" key="1">
    <citation type="submission" date="2020-02" db="EMBL/GenBank/DDBJ databases">
        <title>Genome analysis of Thermosulfuriphilus ammonigenes ST65T, an anaerobic thermophilic chemolithoautotrophic bacterium isolated from a deep-sea hydrothermal vent.</title>
        <authorList>
            <person name="Slobodkina G."/>
            <person name="Allioux M."/>
            <person name="Merkel A."/>
            <person name="Alain K."/>
            <person name="Jebbar M."/>
            <person name="Slobodkin A."/>
        </authorList>
    </citation>
    <scope>NUCLEOTIDE SEQUENCE [LARGE SCALE GENOMIC DNA]</scope>
    <source>
        <strain evidence="1 2">ST65</strain>
    </source>
</reference>
<name>A0A6G7PYA4_9BACT</name>
<protein>
    <submittedName>
        <fullName evidence="1">Uncharacterized protein</fullName>
    </submittedName>
</protein>
<sequence length="131" mass="15473">MPERHPVPRPFPRWVPWFAFLIGITASLSYRLIIVAKHLDPGLIRPLWYVAVCGNSLFFLYRYLISLRRQRVVKERAIMEKLEKGCCLSPEDCQALRYLVYSTVITKEKWNYFVIFVSTFLAILFDLLWSG</sequence>
<proteinExistence type="predicted"/>